<organism evidence="2 3">
    <name type="scientific">Dictyocaulus viviparus</name>
    <name type="common">Bovine lungworm</name>
    <dbReference type="NCBI Taxonomy" id="29172"/>
    <lineage>
        <taxon>Eukaryota</taxon>
        <taxon>Metazoa</taxon>
        <taxon>Ecdysozoa</taxon>
        <taxon>Nematoda</taxon>
        <taxon>Chromadorea</taxon>
        <taxon>Rhabditida</taxon>
        <taxon>Rhabditina</taxon>
        <taxon>Rhabditomorpha</taxon>
        <taxon>Strongyloidea</taxon>
        <taxon>Metastrongylidae</taxon>
        <taxon>Dictyocaulus</taxon>
    </lineage>
</organism>
<dbReference type="OrthoDB" id="41362at2759"/>
<accession>A0A0D8XX06</accession>
<dbReference type="STRING" id="29172.A0A0D8XX06"/>
<evidence type="ECO:0000313" key="3">
    <source>
        <dbReference type="Proteomes" id="UP000053766"/>
    </source>
</evidence>
<reference evidence="3" key="2">
    <citation type="journal article" date="2016" name="Sci. Rep.">
        <title>Dictyocaulus viviparus genome, variome and transcriptome elucidate lungworm biology and support future intervention.</title>
        <authorList>
            <person name="McNulty S.N."/>
            <person name="Strube C."/>
            <person name="Rosa B.A."/>
            <person name="Martin J.C."/>
            <person name="Tyagi R."/>
            <person name="Choi Y.J."/>
            <person name="Wang Q."/>
            <person name="Hallsworth Pepin K."/>
            <person name="Zhang X."/>
            <person name="Ozersky P."/>
            <person name="Wilson R.K."/>
            <person name="Sternberg P.W."/>
            <person name="Gasser R.B."/>
            <person name="Mitreva M."/>
        </authorList>
    </citation>
    <scope>NUCLEOTIDE SEQUENCE [LARGE SCALE GENOMIC DNA]</scope>
    <source>
        <strain evidence="3">HannoverDv2000</strain>
    </source>
</reference>
<keyword evidence="3" id="KW-1185">Reference proteome</keyword>
<dbReference type="Proteomes" id="UP000053766">
    <property type="component" value="Unassembled WGS sequence"/>
</dbReference>
<feature type="transmembrane region" description="Helical" evidence="1">
    <location>
        <begin position="108"/>
        <end position="127"/>
    </location>
</feature>
<dbReference type="GO" id="GO:0016491">
    <property type="term" value="F:oxidoreductase activity"/>
    <property type="evidence" value="ECO:0007669"/>
    <property type="project" value="InterPro"/>
</dbReference>
<evidence type="ECO:0000313" key="2">
    <source>
        <dbReference type="EMBL" id="KJH48299.1"/>
    </source>
</evidence>
<proteinExistence type="predicted"/>
<reference evidence="2 3" key="1">
    <citation type="submission" date="2013-11" db="EMBL/GenBank/DDBJ databases">
        <title>Draft genome of the bovine lungworm Dictyocaulus viviparus.</title>
        <authorList>
            <person name="Mitreva M."/>
        </authorList>
    </citation>
    <scope>NUCLEOTIDE SEQUENCE [LARGE SCALE GENOMIC DNA]</scope>
    <source>
        <strain evidence="2 3">HannoverDv2000</strain>
    </source>
</reference>
<name>A0A0D8XX06_DICVI</name>
<dbReference type="InterPro" id="IPR000415">
    <property type="entry name" value="Nitroreductase-like"/>
</dbReference>
<dbReference type="AlphaFoldDB" id="A0A0D8XX06"/>
<dbReference type="Gene3D" id="3.40.109.10">
    <property type="entry name" value="NADH Oxidase"/>
    <property type="match status" value="1"/>
</dbReference>
<dbReference type="EMBL" id="KN716272">
    <property type="protein sequence ID" value="KJH48299.1"/>
    <property type="molecule type" value="Genomic_DNA"/>
</dbReference>
<protein>
    <submittedName>
        <fullName evidence="2">Uncharacterized protein</fullName>
    </submittedName>
</protein>
<sequence length="157" mass="18364">MNYTNDKISIIKQMLAYGNIFKIVGDKHHRLLQYNQISTAIAVGMLLSAIQYVGLSTVVTSPLNVGSNISRILRRPSNEWCFCVCSVLTEMQSLKARVHQSIFKQLTYLVYFYFAQTLYSTMIRKWITRRGNYWRACHAIKKTHLLERSFDMKTCYF</sequence>
<feature type="transmembrane region" description="Helical" evidence="1">
    <location>
        <begin position="37"/>
        <end position="55"/>
    </location>
</feature>
<gene>
    <name evidence="2" type="ORF">DICVIV_05608</name>
</gene>
<keyword evidence="1" id="KW-1133">Transmembrane helix</keyword>
<keyword evidence="1" id="KW-0812">Transmembrane</keyword>
<keyword evidence="1" id="KW-0472">Membrane</keyword>
<evidence type="ECO:0000256" key="1">
    <source>
        <dbReference type="SAM" id="Phobius"/>
    </source>
</evidence>